<evidence type="ECO:0000313" key="2">
    <source>
        <dbReference type="Proteomes" id="UP000499080"/>
    </source>
</evidence>
<evidence type="ECO:0000313" key="1">
    <source>
        <dbReference type="EMBL" id="GBO20264.1"/>
    </source>
</evidence>
<keyword evidence="2" id="KW-1185">Reference proteome</keyword>
<gene>
    <name evidence="1" type="ORF">AVEN_224170_1</name>
</gene>
<comment type="caution">
    <text evidence="1">The sequence shown here is derived from an EMBL/GenBank/DDBJ whole genome shotgun (WGS) entry which is preliminary data.</text>
</comment>
<dbReference type="EMBL" id="BGPR01043643">
    <property type="protein sequence ID" value="GBO20264.1"/>
    <property type="molecule type" value="Genomic_DNA"/>
</dbReference>
<organism evidence="1 2">
    <name type="scientific">Araneus ventricosus</name>
    <name type="common">Orbweaver spider</name>
    <name type="synonym">Epeira ventricosa</name>
    <dbReference type="NCBI Taxonomy" id="182803"/>
    <lineage>
        <taxon>Eukaryota</taxon>
        <taxon>Metazoa</taxon>
        <taxon>Ecdysozoa</taxon>
        <taxon>Arthropoda</taxon>
        <taxon>Chelicerata</taxon>
        <taxon>Arachnida</taxon>
        <taxon>Araneae</taxon>
        <taxon>Araneomorphae</taxon>
        <taxon>Entelegynae</taxon>
        <taxon>Araneoidea</taxon>
        <taxon>Araneidae</taxon>
        <taxon>Araneus</taxon>
    </lineage>
</organism>
<name>A0A4Y2V767_ARAVE</name>
<reference evidence="1 2" key="1">
    <citation type="journal article" date="2019" name="Sci. Rep.">
        <title>Orb-weaving spider Araneus ventricosus genome elucidates the spidroin gene catalogue.</title>
        <authorList>
            <person name="Kono N."/>
            <person name="Nakamura H."/>
            <person name="Ohtoshi R."/>
            <person name="Moran D.A.P."/>
            <person name="Shinohara A."/>
            <person name="Yoshida Y."/>
            <person name="Fujiwara M."/>
            <person name="Mori M."/>
            <person name="Tomita M."/>
            <person name="Arakawa K."/>
        </authorList>
    </citation>
    <scope>NUCLEOTIDE SEQUENCE [LARGE SCALE GENOMIC DNA]</scope>
</reference>
<dbReference type="Proteomes" id="UP000499080">
    <property type="component" value="Unassembled WGS sequence"/>
</dbReference>
<accession>A0A4Y2V767</accession>
<dbReference type="AlphaFoldDB" id="A0A4Y2V767"/>
<sequence length="81" mass="9427">MPICEDDNPIDTSYGQFVYNYTHPRKHLRSVPFGPSHRDQDNLKEARTYVRSVMSPFIPPIPIQLTRNPLCSELGGIQQWR</sequence>
<protein>
    <submittedName>
        <fullName evidence="1">Uncharacterized protein</fullName>
    </submittedName>
</protein>
<proteinExistence type="predicted"/>